<feature type="compositionally biased region" description="Basic and acidic residues" evidence="1">
    <location>
        <begin position="525"/>
        <end position="537"/>
    </location>
</feature>
<evidence type="ECO:0000313" key="3">
    <source>
        <dbReference type="Proteomes" id="UP000283841"/>
    </source>
</evidence>
<organism evidence="2 3">
    <name type="scientific">Byssochlamys spectabilis</name>
    <name type="common">Paecilomyces variotii</name>
    <dbReference type="NCBI Taxonomy" id="264951"/>
    <lineage>
        <taxon>Eukaryota</taxon>
        <taxon>Fungi</taxon>
        <taxon>Dikarya</taxon>
        <taxon>Ascomycota</taxon>
        <taxon>Pezizomycotina</taxon>
        <taxon>Eurotiomycetes</taxon>
        <taxon>Eurotiomycetidae</taxon>
        <taxon>Eurotiales</taxon>
        <taxon>Thermoascaceae</taxon>
        <taxon>Paecilomyces</taxon>
    </lineage>
</organism>
<feature type="compositionally biased region" description="Polar residues" evidence="1">
    <location>
        <begin position="604"/>
        <end position="614"/>
    </location>
</feature>
<dbReference type="RefSeq" id="XP_028483570.1">
    <property type="nucleotide sequence ID" value="XM_028627243.1"/>
</dbReference>
<reference evidence="2 3" key="1">
    <citation type="journal article" date="2018" name="Front. Microbiol.">
        <title>Genomic and genetic insights into a cosmopolitan fungus, Paecilomyces variotii (Eurotiales).</title>
        <authorList>
            <person name="Urquhart A.S."/>
            <person name="Mondo S.J."/>
            <person name="Makela M.R."/>
            <person name="Hane J.K."/>
            <person name="Wiebenga A."/>
            <person name="He G."/>
            <person name="Mihaltcheva S."/>
            <person name="Pangilinan J."/>
            <person name="Lipzen A."/>
            <person name="Barry K."/>
            <person name="de Vries R.P."/>
            <person name="Grigoriev I.V."/>
            <person name="Idnurm A."/>
        </authorList>
    </citation>
    <scope>NUCLEOTIDE SEQUENCE [LARGE SCALE GENOMIC DNA]</scope>
    <source>
        <strain evidence="2 3">CBS 101075</strain>
    </source>
</reference>
<dbReference type="VEuPathDB" id="FungiDB:C8Q69DRAFT_309959"/>
<feature type="region of interest" description="Disordered" evidence="1">
    <location>
        <begin position="524"/>
        <end position="549"/>
    </location>
</feature>
<dbReference type="EMBL" id="RCNU01000008">
    <property type="protein sequence ID" value="RWQ93925.1"/>
    <property type="molecule type" value="Genomic_DNA"/>
</dbReference>
<dbReference type="AlphaFoldDB" id="A0A443HQ31"/>
<name>A0A443HQ31_BYSSP</name>
<feature type="region of interest" description="Disordered" evidence="1">
    <location>
        <begin position="564"/>
        <end position="619"/>
    </location>
</feature>
<proteinExistence type="predicted"/>
<evidence type="ECO:0000313" key="2">
    <source>
        <dbReference type="EMBL" id="RWQ93925.1"/>
    </source>
</evidence>
<feature type="compositionally biased region" description="Low complexity" evidence="1">
    <location>
        <begin position="172"/>
        <end position="189"/>
    </location>
</feature>
<feature type="compositionally biased region" description="Polar residues" evidence="1">
    <location>
        <begin position="723"/>
        <end position="737"/>
    </location>
</feature>
<feature type="region of interest" description="Disordered" evidence="1">
    <location>
        <begin position="230"/>
        <end position="259"/>
    </location>
</feature>
<comment type="caution">
    <text evidence="2">The sequence shown here is derived from an EMBL/GenBank/DDBJ whole genome shotgun (WGS) entry which is preliminary data.</text>
</comment>
<keyword evidence="3" id="KW-1185">Reference proteome</keyword>
<protein>
    <submittedName>
        <fullName evidence="2">Uncharacterized protein</fullName>
    </submittedName>
</protein>
<feature type="region of interest" description="Disordered" evidence="1">
    <location>
        <begin position="713"/>
        <end position="737"/>
    </location>
</feature>
<sequence>MVGLRKFFNPEKGVSLRRPRTRHHEDSTADLGHLNRVESYAQSAVLSPMSPGFPPELRSPRLDMSHHFAGIEKQFEELHEQFQARPMSAISHCPSDTRSAFTVRTTRHVDLVEAVSSHSHQMNGTSLTDPYNENVADRNILQPGKKKQKRSRYARFISALYHEDVADRNIASRGSSVSNSGSRKSGNSSETRPTTRAGFLGRGRVSHIPTVLRRENSSVLVTSPQVDLLQNSGSFSENPGNQEKGPIQTSTESLRSQKSAPNLLAKAQNSPRNDAGPGKSTLLEVPEAFKYGRKMSSVPLPDSPTLPDLCCQRPATSCVSIDPVYSNEKHNSENTERVEDSRATSKKNVRDLRINTQLASTRNPMKIEHRAIQPPTPHQDLGVPSPSIAQIVNSPLPAATPSSISSPLPSTYNAEEIMDMFKQAYVSTHVKSPVPTFETLQDAIVREINSHEAFRRVPVPDIMAPPFTPPLTEDEFLTDSELQTPVASQRYPLERENQFTKLIRKTSQGRKRRSKSISSLIPSKAYDKLVKRPETSGRGRRHTFAERPSAGLAATMYPDQHFHGEAQRGSVPYGNLHRGASDSQVPLRSIPKVNLDSEVKNAFRPSSSATSGSRNRADMLQSRPSAIRRMCAQASPPEDDNDKTFYVDDDPDDIIELPHVDVRPIQIKSVDDNDVAYFFNAVQPIDLDEPTSKRCSTPQRAFQKQYISSAFSHSRKHIPLRRSSLNNGSPDSQRAVR</sequence>
<dbReference type="Proteomes" id="UP000283841">
    <property type="component" value="Unassembled WGS sequence"/>
</dbReference>
<gene>
    <name evidence="2" type="ORF">C8Q69DRAFT_309959</name>
</gene>
<dbReference type="GeneID" id="39596520"/>
<feature type="region of interest" description="Disordered" evidence="1">
    <location>
        <begin position="172"/>
        <end position="202"/>
    </location>
</feature>
<evidence type="ECO:0000256" key="1">
    <source>
        <dbReference type="SAM" id="MobiDB-lite"/>
    </source>
</evidence>
<accession>A0A443HQ31</accession>